<evidence type="ECO:0000313" key="2">
    <source>
        <dbReference type="EMBL" id="GEN35008.1"/>
    </source>
</evidence>
<dbReference type="AlphaFoldDB" id="A0A511VAR9"/>
<organism evidence="2 3">
    <name type="scientific">Aneurinibacillus danicus</name>
    <dbReference type="NCBI Taxonomy" id="267746"/>
    <lineage>
        <taxon>Bacteria</taxon>
        <taxon>Bacillati</taxon>
        <taxon>Bacillota</taxon>
        <taxon>Bacilli</taxon>
        <taxon>Bacillales</taxon>
        <taxon>Paenibacillaceae</taxon>
        <taxon>Aneurinibacillus group</taxon>
        <taxon>Aneurinibacillus</taxon>
    </lineage>
</organism>
<evidence type="ECO:0000256" key="1">
    <source>
        <dbReference type="SAM" id="Phobius"/>
    </source>
</evidence>
<comment type="caution">
    <text evidence="2">The sequence shown here is derived from an EMBL/GenBank/DDBJ whole genome shotgun (WGS) entry which is preliminary data.</text>
</comment>
<gene>
    <name evidence="2" type="ORF">ADA01nite_24680</name>
</gene>
<keyword evidence="3" id="KW-1185">Reference proteome</keyword>
<accession>A0A511VAR9</accession>
<keyword evidence="1" id="KW-0812">Transmembrane</keyword>
<feature type="transmembrane region" description="Helical" evidence="1">
    <location>
        <begin position="6"/>
        <end position="30"/>
    </location>
</feature>
<keyword evidence="1" id="KW-0472">Membrane</keyword>
<proteinExistence type="predicted"/>
<dbReference type="OrthoDB" id="2680123at2"/>
<name>A0A511VAR9_9BACL</name>
<sequence>MREDGFTYIEALLSLVLFAIFVLVIQATLYTTMRERAERTAETQGQLLACSLLEQWKAGHTIDAGERENGGKRYRIRMMPVRVTEMVEKCEVQVLWESEWTGERRIGFTGYRFTPAVSATPGE</sequence>
<reference evidence="2 3" key="1">
    <citation type="submission" date="2019-07" db="EMBL/GenBank/DDBJ databases">
        <title>Whole genome shotgun sequence of Aneurinibacillus danicus NBRC 102444.</title>
        <authorList>
            <person name="Hosoyama A."/>
            <person name="Uohara A."/>
            <person name="Ohji S."/>
            <person name="Ichikawa N."/>
        </authorList>
    </citation>
    <scope>NUCLEOTIDE SEQUENCE [LARGE SCALE GENOMIC DNA]</scope>
    <source>
        <strain evidence="2 3">NBRC 102444</strain>
    </source>
</reference>
<protein>
    <recommendedName>
        <fullName evidence="4">Prepilin-type N-terminal cleavage/methylation domain-containing protein</fullName>
    </recommendedName>
</protein>
<dbReference type="RefSeq" id="WP_146810258.1">
    <property type="nucleotide sequence ID" value="NZ_BJXX01000109.1"/>
</dbReference>
<dbReference type="EMBL" id="BJXX01000109">
    <property type="protein sequence ID" value="GEN35008.1"/>
    <property type="molecule type" value="Genomic_DNA"/>
</dbReference>
<evidence type="ECO:0008006" key="4">
    <source>
        <dbReference type="Google" id="ProtNLM"/>
    </source>
</evidence>
<keyword evidence="1" id="KW-1133">Transmembrane helix</keyword>
<evidence type="ECO:0000313" key="3">
    <source>
        <dbReference type="Proteomes" id="UP000321157"/>
    </source>
</evidence>
<dbReference type="Proteomes" id="UP000321157">
    <property type="component" value="Unassembled WGS sequence"/>
</dbReference>